<dbReference type="Proteomes" id="UP000464086">
    <property type="component" value="Chromosome"/>
</dbReference>
<dbReference type="RefSeq" id="WP_125987751.1">
    <property type="nucleotide sequence ID" value="NZ_CP047218.1"/>
</dbReference>
<name>A0A6P1GFY9_SPHYA</name>
<reference evidence="1 2" key="1">
    <citation type="submission" date="2019-12" db="EMBL/GenBank/DDBJ databases">
        <title>Functional and genomic insights into the Sphingobium yanoikuyae YC-JY1, a bacterium efficiently degrading bisphenol A.</title>
        <authorList>
            <person name="Jia Y."/>
            <person name="Li X."/>
            <person name="Wang J."/>
            <person name="Eltoukhy A."/>
            <person name="Lamraoui I."/>
            <person name="Yan Y."/>
        </authorList>
    </citation>
    <scope>NUCLEOTIDE SEQUENCE [LARGE SCALE GENOMIC DNA]</scope>
    <source>
        <strain evidence="1 2">YC-JY1</strain>
    </source>
</reference>
<proteinExistence type="predicted"/>
<accession>A0A6P1GFY9</accession>
<dbReference type="AlphaFoldDB" id="A0A6P1GFY9"/>
<evidence type="ECO:0008006" key="3">
    <source>
        <dbReference type="Google" id="ProtNLM"/>
    </source>
</evidence>
<dbReference type="Pfam" id="PF18906">
    <property type="entry name" value="Phage_tube_2"/>
    <property type="match status" value="1"/>
</dbReference>
<evidence type="ECO:0000313" key="1">
    <source>
        <dbReference type="EMBL" id="QHD67406.1"/>
    </source>
</evidence>
<dbReference type="EMBL" id="CP047218">
    <property type="protein sequence ID" value="QHD67406.1"/>
    <property type="molecule type" value="Genomic_DNA"/>
</dbReference>
<organism evidence="1 2">
    <name type="scientific">Sphingobium yanoikuyae</name>
    <name type="common">Sphingomonas yanoikuyae</name>
    <dbReference type="NCBI Taxonomy" id="13690"/>
    <lineage>
        <taxon>Bacteria</taxon>
        <taxon>Pseudomonadati</taxon>
        <taxon>Pseudomonadota</taxon>
        <taxon>Alphaproteobacteria</taxon>
        <taxon>Sphingomonadales</taxon>
        <taxon>Sphingomonadaceae</taxon>
        <taxon>Sphingobium</taxon>
    </lineage>
</organism>
<protein>
    <recommendedName>
        <fullName evidence="3">Phage tail protein</fullName>
    </recommendedName>
</protein>
<sequence length="304" mass="31990">MSFDASNISYYLIGETVEGVTPATGIAYKIAHIPGSGPTFEKTTVTSEAQHVNRQSGGVRTTGGQGGGSFDFELKRAPTTDLLLSSALSGEWAGNVLKAGATDKSFTILKSTGEAGVTEYHAYTGFQASDVSFTANANEIVGVTTNLIGMNYIDPVEFELPADITLVEDDGSFPLASTDIVASVALLPNIDVRTLTLTVSHDRQAKEALGPISTIGIGTSGVRTVTLDMEFYREDFNPERVFINDAATSITVQIGEGANGYTITMPACQASWPEESVDGASVTVSVTFTAKIHADGDIRIARTA</sequence>
<dbReference type="InterPro" id="IPR044000">
    <property type="entry name" value="Phage_tube_2"/>
</dbReference>
<evidence type="ECO:0000313" key="2">
    <source>
        <dbReference type="Proteomes" id="UP000464086"/>
    </source>
</evidence>
<gene>
    <name evidence="1" type="ORF">GS397_10315</name>
</gene>